<feature type="region of interest" description="Disordered" evidence="1">
    <location>
        <begin position="64"/>
        <end position="101"/>
    </location>
</feature>
<comment type="caution">
    <text evidence="2">The sequence shown here is derived from an EMBL/GenBank/DDBJ whole genome shotgun (WGS) entry which is preliminary data.</text>
</comment>
<organism evidence="2 3">
    <name type="scientific">Botrytis tulipae</name>
    <dbReference type="NCBI Taxonomy" id="87230"/>
    <lineage>
        <taxon>Eukaryota</taxon>
        <taxon>Fungi</taxon>
        <taxon>Dikarya</taxon>
        <taxon>Ascomycota</taxon>
        <taxon>Pezizomycotina</taxon>
        <taxon>Leotiomycetes</taxon>
        <taxon>Helotiales</taxon>
        <taxon>Sclerotiniaceae</taxon>
        <taxon>Botrytis</taxon>
    </lineage>
</organism>
<dbReference type="OrthoDB" id="3467024at2759"/>
<dbReference type="AlphaFoldDB" id="A0A4Z1E5F4"/>
<sequence>MYRISLCCISDSSKSKGNNISNEPPRMATYSTTKSHRADHENSTGAPRIVIHHTSLESVVKHATPEPHHLHPFYRSQRPDSRLGKKFQDTLGSLREEDEAM</sequence>
<keyword evidence="3" id="KW-1185">Reference proteome</keyword>
<evidence type="ECO:0000313" key="3">
    <source>
        <dbReference type="Proteomes" id="UP000297777"/>
    </source>
</evidence>
<feature type="region of interest" description="Disordered" evidence="1">
    <location>
        <begin position="10"/>
        <end position="46"/>
    </location>
</feature>
<evidence type="ECO:0000256" key="1">
    <source>
        <dbReference type="SAM" id="MobiDB-lite"/>
    </source>
</evidence>
<feature type="compositionally biased region" description="Basic and acidic residues" evidence="1">
    <location>
        <begin position="77"/>
        <end position="88"/>
    </location>
</feature>
<feature type="compositionally biased region" description="Polar residues" evidence="1">
    <location>
        <begin position="10"/>
        <end position="22"/>
    </location>
</feature>
<dbReference type="Proteomes" id="UP000297777">
    <property type="component" value="Unassembled WGS sequence"/>
</dbReference>
<dbReference type="EMBL" id="PQXH01000304">
    <property type="protein sequence ID" value="TGO07236.1"/>
    <property type="molecule type" value="Genomic_DNA"/>
</dbReference>
<accession>A0A4Z1E5F4</accession>
<proteinExistence type="predicted"/>
<evidence type="ECO:0000313" key="2">
    <source>
        <dbReference type="EMBL" id="TGO07236.1"/>
    </source>
</evidence>
<name>A0A4Z1E5F4_9HELO</name>
<reference evidence="2 3" key="1">
    <citation type="submission" date="2017-12" db="EMBL/GenBank/DDBJ databases">
        <title>Comparative genomics of Botrytis spp.</title>
        <authorList>
            <person name="Valero-Jimenez C.A."/>
            <person name="Tapia P."/>
            <person name="Veloso J."/>
            <person name="Silva-Moreno E."/>
            <person name="Staats M."/>
            <person name="Valdes J.H."/>
            <person name="Van Kan J.A.L."/>
        </authorList>
    </citation>
    <scope>NUCLEOTIDE SEQUENCE [LARGE SCALE GENOMIC DNA]</scope>
    <source>
        <strain evidence="2 3">Bt9001</strain>
    </source>
</reference>
<protein>
    <submittedName>
        <fullName evidence="2">Uncharacterized protein</fullName>
    </submittedName>
</protein>
<gene>
    <name evidence="2" type="ORF">BTUL_0306g00030</name>
</gene>